<reference evidence="2 3" key="1">
    <citation type="submission" date="2020-08" db="EMBL/GenBank/DDBJ databases">
        <title>Genomic Encyclopedia of Type Strains, Phase IV (KMG-IV): sequencing the most valuable type-strain genomes for metagenomic binning, comparative biology and taxonomic classification.</title>
        <authorList>
            <person name="Goeker M."/>
        </authorList>
    </citation>
    <scope>NUCLEOTIDE SEQUENCE [LARGE SCALE GENOMIC DNA]</scope>
    <source>
        <strain evidence="2 3">DSM 105074</strain>
    </source>
</reference>
<sequence>MNTSTHNPAFWEAEMRGAKLPDERFRPNLIRMCCQMQAKPGHSFSAACGPSVRKSAHRLFSKDASVDIQQGHRQMTSQRCQSQGLVLVVEDTTDLNFSGHGHTQGLGNLGGRRDVKGLSMHSALALSTAGEPLGLIGQHIWASLSSGRSQHERTYPIEQKESYKWIRTKQWVNDWLSGYTGRVLVVGDREADFYEHFAWPRQEAVELLVRAGHLPRKIHHNGALTTLGLLPQAAEPLGQMSVEVSRQRDRQPRTARLQVRIAPLSCPPPYAKSGPRVPMTLVHVKEQGTQGGDEPIEWFLLTTMLVSSFEQACQIVGFYALRWIIERFHFVLRTIRLGIVAITAVCIGMATTRESIFELVAESSAFSLVSLFVPLAAGLYWQRANQLGCILAMTVGLGTWLLCLQLDTSYPPLIYGLLASIAGMLVGVVVGKR</sequence>
<dbReference type="RefSeq" id="WP_184174996.1">
    <property type="nucleotide sequence ID" value="NZ_JACHGF010000004.1"/>
</dbReference>
<protein>
    <submittedName>
        <fullName evidence="2">Uncharacterized protein</fullName>
    </submittedName>
</protein>
<dbReference type="PANTHER" id="PTHR37319">
    <property type="entry name" value="TRANSPOSASE"/>
    <property type="match status" value="1"/>
</dbReference>
<dbReference type="Gene3D" id="3.90.350.10">
    <property type="entry name" value="Transposase Inhibitor Protein From Tn5, Chain A, domain 1"/>
    <property type="match status" value="1"/>
</dbReference>
<feature type="transmembrane region" description="Helical" evidence="1">
    <location>
        <begin position="330"/>
        <end position="351"/>
    </location>
</feature>
<dbReference type="InterPro" id="IPR054836">
    <property type="entry name" value="Tn5_transposase"/>
</dbReference>
<feature type="transmembrane region" description="Helical" evidence="1">
    <location>
        <begin position="413"/>
        <end position="431"/>
    </location>
</feature>
<gene>
    <name evidence="2" type="ORF">HNQ92_003208</name>
</gene>
<organism evidence="2 3">
    <name type="scientific">Rhabdobacter roseus</name>
    <dbReference type="NCBI Taxonomy" id="1655419"/>
    <lineage>
        <taxon>Bacteria</taxon>
        <taxon>Pseudomonadati</taxon>
        <taxon>Bacteroidota</taxon>
        <taxon>Cytophagia</taxon>
        <taxon>Cytophagales</taxon>
        <taxon>Cytophagaceae</taxon>
        <taxon>Rhabdobacter</taxon>
    </lineage>
</organism>
<keyword evidence="1" id="KW-0472">Membrane</keyword>
<evidence type="ECO:0000256" key="1">
    <source>
        <dbReference type="SAM" id="Phobius"/>
    </source>
</evidence>
<name>A0A840TYU1_9BACT</name>
<keyword evidence="3" id="KW-1185">Reference proteome</keyword>
<accession>A0A840TYU1</accession>
<proteinExistence type="predicted"/>
<dbReference type="AlphaFoldDB" id="A0A840TYU1"/>
<feature type="transmembrane region" description="Helical" evidence="1">
    <location>
        <begin position="388"/>
        <end position="407"/>
    </location>
</feature>
<dbReference type="Proteomes" id="UP000557307">
    <property type="component" value="Unassembled WGS sequence"/>
</dbReference>
<dbReference type="InterPro" id="IPR012337">
    <property type="entry name" value="RNaseH-like_sf"/>
</dbReference>
<keyword evidence="1" id="KW-1133">Transmembrane helix</keyword>
<dbReference type="PANTHER" id="PTHR37319:SF1">
    <property type="entry name" value="TRANSPOSASE TN5 DIMERISATION DOMAIN-CONTAINING PROTEIN"/>
    <property type="match status" value="1"/>
</dbReference>
<keyword evidence="1" id="KW-0812">Transmembrane</keyword>
<dbReference type="InterPro" id="IPR047768">
    <property type="entry name" value="Tn5p-like"/>
</dbReference>
<comment type="caution">
    <text evidence="2">The sequence shown here is derived from an EMBL/GenBank/DDBJ whole genome shotgun (WGS) entry which is preliminary data.</text>
</comment>
<feature type="transmembrane region" description="Helical" evidence="1">
    <location>
        <begin position="363"/>
        <end position="381"/>
    </location>
</feature>
<evidence type="ECO:0000313" key="2">
    <source>
        <dbReference type="EMBL" id="MBB5285060.1"/>
    </source>
</evidence>
<dbReference type="SUPFAM" id="SSF53098">
    <property type="entry name" value="Ribonuclease H-like"/>
    <property type="match status" value="1"/>
</dbReference>
<dbReference type="EMBL" id="JACHGF010000004">
    <property type="protein sequence ID" value="MBB5285060.1"/>
    <property type="molecule type" value="Genomic_DNA"/>
</dbReference>
<dbReference type="NCBIfam" id="NF033590">
    <property type="entry name" value="transpos_IS4_3"/>
    <property type="match status" value="1"/>
</dbReference>
<evidence type="ECO:0000313" key="3">
    <source>
        <dbReference type="Proteomes" id="UP000557307"/>
    </source>
</evidence>